<dbReference type="InterPro" id="IPR038673">
    <property type="entry name" value="OprB_sf"/>
</dbReference>
<dbReference type="PANTHER" id="PTHR43308">
    <property type="entry name" value="OUTER MEMBRANE PROTEIN ALPHA-RELATED"/>
    <property type="match status" value="1"/>
</dbReference>
<feature type="coiled-coil region" evidence="3">
    <location>
        <begin position="134"/>
        <end position="168"/>
    </location>
</feature>
<dbReference type="RefSeq" id="WP_413263916.1">
    <property type="nucleotide sequence ID" value="NZ_JBHFNR010000105.1"/>
</dbReference>
<dbReference type="SUPFAM" id="SSF56935">
    <property type="entry name" value="Porins"/>
    <property type="match status" value="1"/>
</dbReference>
<name>A0ABV4XS57_9CYAN</name>
<evidence type="ECO:0000256" key="3">
    <source>
        <dbReference type="SAM" id="Coils"/>
    </source>
</evidence>
<dbReference type="Pfam" id="PF00395">
    <property type="entry name" value="SLH"/>
    <property type="match status" value="1"/>
</dbReference>
<comment type="similarity">
    <text evidence="1 2">Belongs to the OprB family.</text>
</comment>
<comment type="caution">
    <text evidence="5">The sequence shown here is derived from an EMBL/GenBank/DDBJ whole genome shotgun (WGS) entry which is preliminary data.</text>
</comment>
<dbReference type="Pfam" id="PF04966">
    <property type="entry name" value="OprB"/>
    <property type="match status" value="1"/>
</dbReference>
<dbReference type="NCBIfam" id="NF033921">
    <property type="entry name" value="por_somb"/>
    <property type="match status" value="1"/>
</dbReference>
<proteinExistence type="inferred from homology"/>
<sequence length="560" mass="60641">MAVSSVCATEITRNDRKSAIDSSVIAWENTEQEGTLSERITAISELETNPLDDLQEQVTSVSQLTDVQPTDWAFQALQSLVERYGCIEGYPDKTYRGNRAMTRYEFAAGLNACLDRIQELIAAANPNLVSQEDLEVLRRLQENFAAELANLRGRVDALEARTTTVERQQFSTTTKLTGHAVFALVNVFGDKKAIGSGAGILPPTPGEFGTPNRAKPSPLVPEDVDDNLIFTDRIRLILTSSFTGKDKLIMRLQAGNTPALGGATGTAMSRLAFTSPSDNRVSINQLEYRFPLGDRGTFFLEAFGFLDLFVPTLHPLDGDYDTVLTGFALRSPIYFPSGVTGAGFNYNITDAINIGGGYLAGTPTANDPTRGLFNGPYGALGQITIKPFDKFAVAFTYLHSYDDGSGNAPPGGFFGSENSAFPFGPFPTTTNGYGIEAQYKFSQNFILSGWYYFAKAKAESGFGRGSDATIQAWAAALAFPDLFKKGSLGGIVVGMPSKVTENDVKGFEDPDTSIMVDAFYKFQITDNIGITPGIIVITSPEHNSSNDTVFVGVIRTNFNF</sequence>
<dbReference type="InterPro" id="IPR047684">
    <property type="entry name" value="Por_som-like"/>
</dbReference>
<dbReference type="PROSITE" id="PS51272">
    <property type="entry name" value="SLH"/>
    <property type="match status" value="1"/>
</dbReference>
<dbReference type="InterPro" id="IPR051465">
    <property type="entry name" value="Cell_Envelope_Struct_Comp"/>
</dbReference>
<dbReference type="PANTHER" id="PTHR43308:SF1">
    <property type="entry name" value="OUTER MEMBRANE PROTEIN ALPHA"/>
    <property type="match status" value="1"/>
</dbReference>
<evidence type="ECO:0000256" key="1">
    <source>
        <dbReference type="ARBA" id="ARBA00008769"/>
    </source>
</evidence>
<evidence type="ECO:0000259" key="4">
    <source>
        <dbReference type="PROSITE" id="PS51272"/>
    </source>
</evidence>
<dbReference type="Proteomes" id="UP001576784">
    <property type="component" value="Unassembled WGS sequence"/>
</dbReference>
<gene>
    <name evidence="5" type="ORF">ACE1CI_15260</name>
</gene>
<evidence type="ECO:0000313" key="5">
    <source>
        <dbReference type="EMBL" id="MFB2894267.1"/>
    </source>
</evidence>
<organism evidence="5 6">
    <name type="scientific">Floridaenema flaviceps BLCC-F50</name>
    <dbReference type="NCBI Taxonomy" id="3153642"/>
    <lineage>
        <taxon>Bacteria</taxon>
        <taxon>Bacillati</taxon>
        <taxon>Cyanobacteriota</taxon>
        <taxon>Cyanophyceae</taxon>
        <taxon>Oscillatoriophycideae</taxon>
        <taxon>Aerosakkonematales</taxon>
        <taxon>Aerosakkonemataceae</taxon>
        <taxon>Floridanema</taxon>
        <taxon>Floridanema flaviceps</taxon>
    </lineage>
</organism>
<evidence type="ECO:0000256" key="2">
    <source>
        <dbReference type="RuleBase" id="RU363072"/>
    </source>
</evidence>
<dbReference type="EMBL" id="JBHFNR010000105">
    <property type="protein sequence ID" value="MFB2894267.1"/>
    <property type="molecule type" value="Genomic_DNA"/>
</dbReference>
<keyword evidence="6" id="KW-1185">Reference proteome</keyword>
<protein>
    <submittedName>
        <fullName evidence="5">Iron uptake porin</fullName>
    </submittedName>
</protein>
<dbReference type="Gene3D" id="2.40.160.180">
    <property type="entry name" value="Carbohydrate-selective porin OprB"/>
    <property type="match status" value="1"/>
</dbReference>
<dbReference type="InterPro" id="IPR001119">
    <property type="entry name" value="SLH_dom"/>
</dbReference>
<accession>A0ABV4XS57</accession>
<feature type="domain" description="SLH" evidence="4">
    <location>
        <begin position="60"/>
        <end position="124"/>
    </location>
</feature>
<reference evidence="5 6" key="1">
    <citation type="submission" date="2024-09" db="EMBL/GenBank/DDBJ databases">
        <title>Floridaenema gen nov. (Aerosakkonemataceae, Aerosakkonematales ord. nov., Cyanobacteria) from benthic tropical and subtropical fresh waters, with the description of four new species.</title>
        <authorList>
            <person name="Moretto J.A."/>
            <person name="Berthold D.E."/>
            <person name="Lefler F.W."/>
            <person name="Huang I.-S."/>
            <person name="Laughinghouse H. IV."/>
        </authorList>
    </citation>
    <scope>NUCLEOTIDE SEQUENCE [LARGE SCALE GENOMIC DNA]</scope>
    <source>
        <strain evidence="5 6">BLCC-F50</strain>
    </source>
</reference>
<keyword evidence="3" id="KW-0175">Coiled coil</keyword>
<dbReference type="InterPro" id="IPR007049">
    <property type="entry name" value="Carb-sel_porin_OprB"/>
</dbReference>
<evidence type="ECO:0000313" key="6">
    <source>
        <dbReference type="Proteomes" id="UP001576784"/>
    </source>
</evidence>